<proteinExistence type="predicted"/>
<dbReference type="AlphaFoldDB" id="A0A8G2CLE1"/>
<keyword evidence="1" id="KW-0472">Membrane</keyword>
<dbReference type="EMBL" id="FTNE01000013">
    <property type="protein sequence ID" value="SIQ99756.1"/>
    <property type="molecule type" value="Genomic_DNA"/>
</dbReference>
<evidence type="ECO:0000256" key="1">
    <source>
        <dbReference type="SAM" id="Phobius"/>
    </source>
</evidence>
<keyword evidence="1" id="KW-0812">Transmembrane</keyword>
<reference evidence="2 3" key="1">
    <citation type="submission" date="2017-01" db="EMBL/GenBank/DDBJ databases">
        <authorList>
            <person name="Varghese N."/>
            <person name="Submissions S."/>
        </authorList>
    </citation>
    <scope>NUCLEOTIDE SEQUENCE [LARGE SCALE GENOMIC DNA]</scope>
    <source>
        <strain evidence="2 3">ATCC 35905</strain>
    </source>
</reference>
<gene>
    <name evidence="2" type="ORF">SAMN05421828_11344</name>
</gene>
<dbReference type="Proteomes" id="UP000186308">
    <property type="component" value="Unassembled WGS sequence"/>
</dbReference>
<sequence>MMQPDLLNATITLIAIVGIMIGLWYVAKRSGVSRHLVGRVSLRPGASGRTVVHIDRLRKLSIVQLDGYRFAVLTGGRSDQLVRLADAPAPEQM</sequence>
<dbReference type="RefSeq" id="WP_029311777.1">
    <property type="nucleotide sequence ID" value="NZ_FTNE01000013.1"/>
</dbReference>
<comment type="caution">
    <text evidence="2">The sequence shown here is derived from an EMBL/GenBank/DDBJ whole genome shotgun (WGS) entry which is preliminary data.</text>
</comment>
<organism evidence="2 3">
    <name type="scientific">Acidiphilium rubrum</name>
    <dbReference type="NCBI Taxonomy" id="526"/>
    <lineage>
        <taxon>Bacteria</taxon>
        <taxon>Pseudomonadati</taxon>
        <taxon>Pseudomonadota</taxon>
        <taxon>Alphaproteobacteria</taxon>
        <taxon>Acetobacterales</taxon>
        <taxon>Acidocellaceae</taxon>
        <taxon>Acidiphilium</taxon>
    </lineage>
</organism>
<name>A0A8G2CLE1_ACIRU</name>
<feature type="transmembrane region" description="Helical" evidence="1">
    <location>
        <begin position="6"/>
        <end position="26"/>
    </location>
</feature>
<protein>
    <submittedName>
        <fullName evidence="2">Uncharacterized protein</fullName>
    </submittedName>
</protein>
<accession>A0A8G2CLE1</accession>
<keyword evidence="1" id="KW-1133">Transmembrane helix</keyword>
<evidence type="ECO:0000313" key="2">
    <source>
        <dbReference type="EMBL" id="SIQ99756.1"/>
    </source>
</evidence>
<keyword evidence="3" id="KW-1185">Reference proteome</keyword>
<evidence type="ECO:0000313" key="3">
    <source>
        <dbReference type="Proteomes" id="UP000186308"/>
    </source>
</evidence>